<evidence type="ECO:0000313" key="2">
    <source>
        <dbReference type="EMBL" id="TFK19614.1"/>
    </source>
</evidence>
<sequence length="268" mass="29748">MPSNIILFGECGVGKSSIINLIAGHHQAGVSSSAKGCTLHATPYNVSVCGHSLTLWDTAGLNEGEKGTVTDIRAISNLYSLLKNLEGGVSLLVFCMRASRINGAAEKNWKFFREIVCQKRVPTVIIVTHLELEKGSMDDWWTRNERAFRTYEINPSTDNHPTGVACVTATKGKLKGNGYQFEEEYNLSQQKARDLITRAYLRVPWKVAPVEWFKTIVDRTTETDCWGNVTHVREERRRLPGRGVHELVSRCKISEAEATTLANALGGV</sequence>
<dbReference type="Gene3D" id="3.40.50.300">
    <property type="entry name" value="P-loop containing nucleotide triphosphate hydrolases"/>
    <property type="match status" value="1"/>
</dbReference>
<reference evidence="2 3" key="1">
    <citation type="journal article" date="2019" name="Nat. Ecol. Evol.">
        <title>Megaphylogeny resolves global patterns of mushroom evolution.</title>
        <authorList>
            <person name="Varga T."/>
            <person name="Krizsan K."/>
            <person name="Foldi C."/>
            <person name="Dima B."/>
            <person name="Sanchez-Garcia M."/>
            <person name="Sanchez-Ramirez S."/>
            <person name="Szollosi G.J."/>
            <person name="Szarkandi J.G."/>
            <person name="Papp V."/>
            <person name="Albert L."/>
            <person name="Andreopoulos W."/>
            <person name="Angelini C."/>
            <person name="Antonin V."/>
            <person name="Barry K.W."/>
            <person name="Bougher N.L."/>
            <person name="Buchanan P."/>
            <person name="Buyck B."/>
            <person name="Bense V."/>
            <person name="Catcheside P."/>
            <person name="Chovatia M."/>
            <person name="Cooper J."/>
            <person name="Damon W."/>
            <person name="Desjardin D."/>
            <person name="Finy P."/>
            <person name="Geml J."/>
            <person name="Haridas S."/>
            <person name="Hughes K."/>
            <person name="Justo A."/>
            <person name="Karasinski D."/>
            <person name="Kautmanova I."/>
            <person name="Kiss B."/>
            <person name="Kocsube S."/>
            <person name="Kotiranta H."/>
            <person name="LaButti K.M."/>
            <person name="Lechner B.E."/>
            <person name="Liimatainen K."/>
            <person name="Lipzen A."/>
            <person name="Lukacs Z."/>
            <person name="Mihaltcheva S."/>
            <person name="Morgado L.N."/>
            <person name="Niskanen T."/>
            <person name="Noordeloos M.E."/>
            <person name="Ohm R.A."/>
            <person name="Ortiz-Santana B."/>
            <person name="Ovrebo C."/>
            <person name="Racz N."/>
            <person name="Riley R."/>
            <person name="Savchenko A."/>
            <person name="Shiryaev A."/>
            <person name="Soop K."/>
            <person name="Spirin V."/>
            <person name="Szebenyi C."/>
            <person name="Tomsovsky M."/>
            <person name="Tulloss R.E."/>
            <person name="Uehling J."/>
            <person name="Grigoriev I.V."/>
            <person name="Vagvolgyi C."/>
            <person name="Papp T."/>
            <person name="Martin F.M."/>
            <person name="Miettinen O."/>
            <person name="Hibbett D.S."/>
            <person name="Nagy L.G."/>
        </authorList>
    </citation>
    <scope>NUCLEOTIDE SEQUENCE [LARGE SCALE GENOMIC DNA]</scope>
    <source>
        <strain evidence="2 3">CBS 121175</strain>
    </source>
</reference>
<dbReference type="Pfam" id="PF01926">
    <property type="entry name" value="MMR_HSR1"/>
    <property type="match status" value="1"/>
</dbReference>
<dbReference type="Proteomes" id="UP000307440">
    <property type="component" value="Unassembled WGS sequence"/>
</dbReference>
<name>A0A5C3KHU7_COPMA</name>
<dbReference type="AlphaFoldDB" id="A0A5C3KHU7"/>
<gene>
    <name evidence="2" type="ORF">FA15DRAFT_648111</name>
</gene>
<dbReference type="InterPro" id="IPR006073">
    <property type="entry name" value="GTP-bd"/>
</dbReference>
<dbReference type="CDD" id="cd00882">
    <property type="entry name" value="Ras_like_GTPase"/>
    <property type="match status" value="1"/>
</dbReference>
<accession>A0A5C3KHU7</accession>
<dbReference type="InterPro" id="IPR027417">
    <property type="entry name" value="P-loop_NTPase"/>
</dbReference>
<organism evidence="2 3">
    <name type="scientific">Coprinopsis marcescibilis</name>
    <name type="common">Agaric fungus</name>
    <name type="synonym">Psathyrella marcescibilis</name>
    <dbReference type="NCBI Taxonomy" id="230819"/>
    <lineage>
        <taxon>Eukaryota</taxon>
        <taxon>Fungi</taxon>
        <taxon>Dikarya</taxon>
        <taxon>Basidiomycota</taxon>
        <taxon>Agaricomycotina</taxon>
        <taxon>Agaricomycetes</taxon>
        <taxon>Agaricomycetidae</taxon>
        <taxon>Agaricales</taxon>
        <taxon>Agaricineae</taxon>
        <taxon>Psathyrellaceae</taxon>
        <taxon>Coprinopsis</taxon>
    </lineage>
</organism>
<evidence type="ECO:0000313" key="3">
    <source>
        <dbReference type="Proteomes" id="UP000307440"/>
    </source>
</evidence>
<dbReference type="GO" id="GO:0005525">
    <property type="term" value="F:GTP binding"/>
    <property type="evidence" value="ECO:0007669"/>
    <property type="project" value="InterPro"/>
</dbReference>
<dbReference type="OrthoDB" id="8954335at2759"/>
<feature type="domain" description="G" evidence="1">
    <location>
        <begin position="5"/>
        <end position="98"/>
    </location>
</feature>
<keyword evidence="3" id="KW-1185">Reference proteome</keyword>
<dbReference type="EMBL" id="ML210332">
    <property type="protein sequence ID" value="TFK19614.1"/>
    <property type="molecule type" value="Genomic_DNA"/>
</dbReference>
<proteinExistence type="predicted"/>
<protein>
    <recommendedName>
        <fullName evidence="1">G domain-containing protein</fullName>
    </recommendedName>
</protein>
<evidence type="ECO:0000259" key="1">
    <source>
        <dbReference type="Pfam" id="PF01926"/>
    </source>
</evidence>
<dbReference type="SUPFAM" id="SSF52540">
    <property type="entry name" value="P-loop containing nucleoside triphosphate hydrolases"/>
    <property type="match status" value="1"/>
</dbReference>
<dbReference type="STRING" id="230819.A0A5C3KHU7"/>